<dbReference type="Pfam" id="PF08534">
    <property type="entry name" value="Redoxin"/>
    <property type="match status" value="1"/>
</dbReference>
<keyword evidence="3" id="KW-1185">Reference proteome</keyword>
<dbReference type="SUPFAM" id="SSF52833">
    <property type="entry name" value="Thioredoxin-like"/>
    <property type="match status" value="1"/>
</dbReference>
<dbReference type="Proteomes" id="UP001524502">
    <property type="component" value="Unassembled WGS sequence"/>
</dbReference>
<accession>A0ABT1RLI6</accession>
<dbReference type="PANTHER" id="PTHR42852:SF13">
    <property type="entry name" value="PROTEIN DIPZ"/>
    <property type="match status" value="1"/>
</dbReference>
<gene>
    <name evidence="2" type="ORF">NE619_04835</name>
</gene>
<dbReference type="PANTHER" id="PTHR42852">
    <property type="entry name" value="THIOL:DISULFIDE INTERCHANGE PROTEIN DSBE"/>
    <property type="match status" value="1"/>
</dbReference>
<feature type="domain" description="Thioredoxin" evidence="1">
    <location>
        <begin position="48"/>
        <end position="199"/>
    </location>
</feature>
<dbReference type="CDD" id="cd02966">
    <property type="entry name" value="TlpA_like_family"/>
    <property type="match status" value="1"/>
</dbReference>
<evidence type="ECO:0000313" key="3">
    <source>
        <dbReference type="Proteomes" id="UP001524502"/>
    </source>
</evidence>
<dbReference type="PROSITE" id="PS51257">
    <property type="entry name" value="PROKAR_LIPOPROTEIN"/>
    <property type="match status" value="1"/>
</dbReference>
<dbReference type="InterPro" id="IPR050553">
    <property type="entry name" value="Thioredoxin_ResA/DsbE_sf"/>
</dbReference>
<protein>
    <submittedName>
        <fullName evidence="2">TlpA family protein disulfide reductase</fullName>
    </submittedName>
</protein>
<evidence type="ECO:0000313" key="2">
    <source>
        <dbReference type="EMBL" id="MCQ4636043.1"/>
    </source>
</evidence>
<evidence type="ECO:0000259" key="1">
    <source>
        <dbReference type="PROSITE" id="PS51352"/>
    </source>
</evidence>
<dbReference type="Gene3D" id="3.40.30.10">
    <property type="entry name" value="Glutaredoxin"/>
    <property type="match status" value="1"/>
</dbReference>
<dbReference type="InterPro" id="IPR013740">
    <property type="entry name" value="Redoxin"/>
</dbReference>
<dbReference type="InterPro" id="IPR013766">
    <property type="entry name" value="Thioredoxin_domain"/>
</dbReference>
<dbReference type="EMBL" id="JANFXK010000003">
    <property type="protein sequence ID" value="MCQ4636043.1"/>
    <property type="molecule type" value="Genomic_DNA"/>
</dbReference>
<name>A0ABT1RLI6_9FIRM</name>
<comment type="caution">
    <text evidence="2">The sequence shown here is derived from an EMBL/GenBank/DDBJ whole genome shotgun (WGS) entry which is preliminary data.</text>
</comment>
<reference evidence="2 3" key="1">
    <citation type="submission" date="2022-06" db="EMBL/GenBank/DDBJ databases">
        <title>Isolation of gut microbiota from human fecal samples.</title>
        <authorList>
            <person name="Pamer E.G."/>
            <person name="Barat B."/>
            <person name="Waligurski E."/>
            <person name="Medina S."/>
            <person name="Paddock L."/>
            <person name="Mostad J."/>
        </authorList>
    </citation>
    <scope>NUCLEOTIDE SEQUENCE [LARGE SCALE GENOMIC DNA]</scope>
    <source>
        <strain evidence="2 3">SL.3.17</strain>
    </source>
</reference>
<organism evidence="2 3">
    <name type="scientific">Anaerovorax odorimutans</name>
    <dbReference type="NCBI Taxonomy" id="109327"/>
    <lineage>
        <taxon>Bacteria</taxon>
        <taxon>Bacillati</taxon>
        <taxon>Bacillota</taxon>
        <taxon>Clostridia</taxon>
        <taxon>Peptostreptococcales</taxon>
        <taxon>Anaerovoracaceae</taxon>
        <taxon>Anaerovorax</taxon>
    </lineage>
</organism>
<dbReference type="RefSeq" id="WP_256131225.1">
    <property type="nucleotide sequence ID" value="NZ_JANFXK010000003.1"/>
</dbReference>
<sequence>MKRKRGLVIGFVLVSVLLVLTFTACGDKSGEGDKSAPAQEAWKLPEEQGEGAQLTAFKTLNLEGEEVDQSIFANYKYTLVDVWGTYCNPCIRAMPDTEKLYQAYKDKGLGVVGLVVDSLDQSGAVSMEQVSQAQEIVKQQGATYPDLLLSDSIMRNVVSSISAVPSYFFVDSKGNITSTVYEGGRSYDEWVKIIEEETGI</sequence>
<dbReference type="InterPro" id="IPR036249">
    <property type="entry name" value="Thioredoxin-like_sf"/>
</dbReference>
<dbReference type="PROSITE" id="PS51352">
    <property type="entry name" value="THIOREDOXIN_2"/>
    <property type="match status" value="1"/>
</dbReference>
<proteinExistence type="predicted"/>